<reference evidence="2 3" key="1">
    <citation type="journal article" date="2016" name="Mol. Biol. Evol.">
        <title>Comparative Genomics of Early-Diverging Mushroom-Forming Fungi Provides Insights into the Origins of Lignocellulose Decay Capabilities.</title>
        <authorList>
            <person name="Nagy L.G."/>
            <person name="Riley R."/>
            <person name="Tritt A."/>
            <person name="Adam C."/>
            <person name="Daum C."/>
            <person name="Floudas D."/>
            <person name="Sun H."/>
            <person name="Yadav J.S."/>
            <person name="Pangilinan J."/>
            <person name="Larsson K.H."/>
            <person name="Matsuura K."/>
            <person name="Barry K."/>
            <person name="Labutti K."/>
            <person name="Kuo R."/>
            <person name="Ohm R.A."/>
            <person name="Bhattacharya S.S."/>
            <person name="Shirouzu T."/>
            <person name="Yoshinaga Y."/>
            <person name="Martin F.M."/>
            <person name="Grigoriev I.V."/>
            <person name="Hibbett D.S."/>
        </authorList>
    </citation>
    <scope>NUCLEOTIDE SEQUENCE [LARGE SCALE GENOMIC DNA]</scope>
    <source>
        <strain evidence="2 3">HHB9708</strain>
    </source>
</reference>
<gene>
    <name evidence="2" type="ORF">SISNIDRAFT_482653</name>
</gene>
<feature type="compositionally biased region" description="Polar residues" evidence="1">
    <location>
        <begin position="826"/>
        <end position="847"/>
    </location>
</feature>
<accession>A0A164YFX1</accession>
<evidence type="ECO:0000313" key="2">
    <source>
        <dbReference type="EMBL" id="KZS96874.1"/>
    </source>
</evidence>
<proteinExistence type="predicted"/>
<feature type="compositionally biased region" description="Polar residues" evidence="1">
    <location>
        <begin position="465"/>
        <end position="480"/>
    </location>
</feature>
<organism evidence="2 3">
    <name type="scientific">Sistotremastrum niveocremeum HHB9708</name>
    <dbReference type="NCBI Taxonomy" id="1314777"/>
    <lineage>
        <taxon>Eukaryota</taxon>
        <taxon>Fungi</taxon>
        <taxon>Dikarya</taxon>
        <taxon>Basidiomycota</taxon>
        <taxon>Agaricomycotina</taxon>
        <taxon>Agaricomycetes</taxon>
        <taxon>Sistotremastrales</taxon>
        <taxon>Sistotremastraceae</taxon>
        <taxon>Sertulicium</taxon>
        <taxon>Sertulicium niveocremeum</taxon>
    </lineage>
</organism>
<dbReference type="AlphaFoldDB" id="A0A164YFX1"/>
<evidence type="ECO:0000256" key="1">
    <source>
        <dbReference type="SAM" id="MobiDB-lite"/>
    </source>
</evidence>
<dbReference type="Proteomes" id="UP000076722">
    <property type="component" value="Unassembled WGS sequence"/>
</dbReference>
<feature type="compositionally biased region" description="Polar residues" evidence="1">
    <location>
        <begin position="640"/>
        <end position="661"/>
    </location>
</feature>
<dbReference type="EMBL" id="KV419398">
    <property type="protein sequence ID" value="KZS96874.1"/>
    <property type="molecule type" value="Genomic_DNA"/>
</dbReference>
<feature type="region of interest" description="Disordered" evidence="1">
    <location>
        <begin position="548"/>
        <end position="693"/>
    </location>
</feature>
<sequence>MRPSVSTSAAVGGSSPRHAAPFDSAIFDITKLPIQTRDLEWVNGENVEGRMLLRMAEQVIASGCAEPIKRVVALMNEVALDPAAETPDSLQIMRKVAADLRSSIINGSLPFDARADTRSFLLNCVTKLSSKILSTHDKEFVVESVGLAACVATQFEDWEESFALLKKQVILPVSALCKEFPDSPEKTSLLPPLSAALSAFWLSPLSQQRHASVVTDCLIRIICFPGNNHPYESTEQCLKYALMRLRNSDSVSMATSLVNHLIRIAHEKHDAGERFSFKFLLKVIGALEAMKSAGWNFAEASLVDVWASSVKCGVKIIARTFPHLPKELQRVVNAQVFGRCGDCNEAIIERVKHAVRLNDFIFGSLRRSNVAPQLNKVELRDLRWWVIKVGRLWKWFCAVADEEIQKEALDKQFHSARRIMGWRDFISHDHSHEARLESTFIPRPSTTISLGSTIIDFDMANGSNVPPSHTPSSILQSRPSTGAAHIHMRQRVSSASTLASVPEDSEERLEALAMPPTAHHAPQAPFIPTEAHSTLGTRQHMPTVVGVLSSTSRSNTRYWPIRPSYPQSAPATPSSSRRSKQRSQSNPLPSEIIGKMPLNDPSSVKPNPLKRGHSSSSSKENDRDYKNKRARTSLDLSLMKSPSSRDPSQAPASSDSLSFFQKLTRLGSRRRKSTTAHSATTQPEAAAGPSRIPSLDTSLLPAFNLPEVPATPRRTHDHAACSLYTPQVPGSIYHIEDRLRHDNGWVQGLTKLWFDSTAPAEDVDVRGSQEFVWHSEQPSGEGQHHPVASSSAIPVTNHSIAGHSTEESEENEENETGTRSAAGILSTHSTPTHRVTRMSTPFFGSNF</sequence>
<feature type="region of interest" description="Disordered" evidence="1">
    <location>
        <begin position="465"/>
        <end position="507"/>
    </location>
</feature>
<keyword evidence="3" id="KW-1185">Reference proteome</keyword>
<feature type="compositionally biased region" description="Low complexity" evidence="1">
    <location>
        <begin position="564"/>
        <end position="576"/>
    </location>
</feature>
<protein>
    <submittedName>
        <fullName evidence="2">Uncharacterized protein</fullName>
    </submittedName>
</protein>
<feature type="compositionally biased region" description="Polar residues" evidence="1">
    <location>
        <begin position="548"/>
        <end position="557"/>
    </location>
</feature>
<feature type="region of interest" description="Disordered" evidence="1">
    <location>
        <begin position="801"/>
        <end position="847"/>
    </location>
</feature>
<name>A0A164YFX1_9AGAM</name>
<evidence type="ECO:0000313" key="3">
    <source>
        <dbReference type="Proteomes" id="UP000076722"/>
    </source>
</evidence>